<accession>A0A0F9SFQ6</accession>
<dbReference type="AlphaFoldDB" id="A0A0F9SFQ6"/>
<proteinExistence type="predicted"/>
<protein>
    <recommendedName>
        <fullName evidence="2">Class I SAM-dependent methyltransferase</fullName>
    </recommendedName>
</protein>
<comment type="caution">
    <text evidence="1">The sequence shown here is derived from an EMBL/GenBank/DDBJ whole genome shotgun (WGS) entry which is preliminary data.</text>
</comment>
<name>A0A0F9SFQ6_9ZZZZ</name>
<reference evidence="1" key="1">
    <citation type="journal article" date="2015" name="Nature">
        <title>Complex archaea that bridge the gap between prokaryotes and eukaryotes.</title>
        <authorList>
            <person name="Spang A."/>
            <person name="Saw J.H."/>
            <person name="Jorgensen S.L."/>
            <person name="Zaremba-Niedzwiedzka K."/>
            <person name="Martijn J."/>
            <person name="Lind A.E."/>
            <person name="van Eijk R."/>
            <person name="Schleper C."/>
            <person name="Guy L."/>
            <person name="Ettema T.J."/>
        </authorList>
    </citation>
    <scope>NUCLEOTIDE SEQUENCE</scope>
</reference>
<dbReference type="Gene3D" id="3.40.50.150">
    <property type="entry name" value="Vaccinia Virus protein VP39"/>
    <property type="match status" value="1"/>
</dbReference>
<sequence length="214" mass="25100">MDNEQRSRGRLIMSDFSLDKIKDFTMPSQSVGEWQTYLEFIETYFRNRNIESPMIVEIGVGRGKQKKFYEELLGYNHIGIDFKREKKPDIVGNSRDPATVDKLKEKLNGREVNLLFIDDGHEYLEVKTDYELYSPLAKNIIAIHDILYKQWQNTVGKFWNELIVENREAQDRIFITLAGYYPSLCHDFCRPSIKRQFGQGTGLILLEDLDAKYV</sequence>
<evidence type="ECO:0000313" key="1">
    <source>
        <dbReference type="EMBL" id="KKN28208.1"/>
    </source>
</evidence>
<dbReference type="InterPro" id="IPR029063">
    <property type="entry name" value="SAM-dependent_MTases_sf"/>
</dbReference>
<gene>
    <name evidence="1" type="ORF">LCGC14_0856720</name>
</gene>
<dbReference type="EMBL" id="LAZR01002581">
    <property type="protein sequence ID" value="KKN28208.1"/>
    <property type="molecule type" value="Genomic_DNA"/>
</dbReference>
<evidence type="ECO:0008006" key="2">
    <source>
        <dbReference type="Google" id="ProtNLM"/>
    </source>
</evidence>
<organism evidence="1">
    <name type="scientific">marine sediment metagenome</name>
    <dbReference type="NCBI Taxonomy" id="412755"/>
    <lineage>
        <taxon>unclassified sequences</taxon>
        <taxon>metagenomes</taxon>
        <taxon>ecological metagenomes</taxon>
    </lineage>
</organism>
<dbReference type="SUPFAM" id="SSF53335">
    <property type="entry name" value="S-adenosyl-L-methionine-dependent methyltransferases"/>
    <property type="match status" value="1"/>
</dbReference>